<gene>
    <name evidence="1" type="ORF">BDN72DRAFT_641415</name>
</gene>
<organism evidence="1 2">
    <name type="scientific">Pluteus cervinus</name>
    <dbReference type="NCBI Taxonomy" id="181527"/>
    <lineage>
        <taxon>Eukaryota</taxon>
        <taxon>Fungi</taxon>
        <taxon>Dikarya</taxon>
        <taxon>Basidiomycota</taxon>
        <taxon>Agaricomycotina</taxon>
        <taxon>Agaricomycetes</taxon>
        <taxon>Agaricomycetidae</taxon>
        <taxon>Agaricales</taxon>
        <taxon>Pluteineae</taxon>
        <taxon>Pluteaceae</taxon>
        <taxon>Pluteus</taxon>
    </lineage>
</organism>
<evidence type="ECO:0000313" key="1">
    <source>
        <dbReference type="EMBL" id="TFK69029.1"/>
    </source>
</evidence>
<dbReference type="EMBL" id="ML208339">
    <property type="protein sequence ID" value="TFK69029.1"/>
    <property type="molecule type" value="Genomic_DNA"/>
</dbReference>
<reference evidence="1 2" key="1">
    <citation type="journal article" date="2019" name="Nat. Ecol. Evol.">
        <title>Megaphylogeny resolves global patterns of mushroom evolution.</title>
        <authorList>
            <person name="Varga T."/>
            <person name="Krizsan K."/>
            <person name="Foldi C."/>
            <person name="Dima B."/>
            <person name="Sanchez-Garcia M."/>
            <person name="Sanchez-Ramirez S."/>
            <person name="Szollosi G.J."/>
            <person name="Szarkandi J.G."/>
            <person name="Papp V."/>
            <person name="Albert L."/>
            <person name="Andreopoulos W."/>
            <person name="Angelini C."/>
            <person name="Antonin V."/>
            <person name="Barry K.W."/>
            <person name="Bougher N.L."/>
            <person name="Buchanan P."/>
            <person name="Buyck B."/>
            <person name="Bense V."/>
            <person name="Catcheside P."/>
            <person name="Chovatia M."/>
            <person name="Cooper J."/>
            <person name="Damon W."/>
            <person name="Desjardin D."/>
            <person name="Finy P."/>
            <person name="Geml J."/>
            <person name="Haridas S."/>
            <person name="Hughes K."/>
            <person name="Justo A."/>
            <person name="Karasinski D."/>
            <person name="Kautmanova I."/>
            <person name="Kiss B."/>
            <person name="Kocsube S."/>
            <person name="Kotiranta H."/>
            <person name="LaButti K.M."/>
            <person name="Lechner B.E."/>
            <person name="Liimatainen K."/>
            <person name="Lipzen A."/>
            <person name="Lukacs Z."/>
            <person name="Mihaltcheva S."/>
            <person name="Morgado L.N."/>
            <person name="Niskanen T."/>
            <person name="Noordeloos M.E."/>
            <person name="Ohm R.A."/>
            <person name="Ortiz-Santana B."/>
            <person name="Ovrebo C."/>
            <person name="Racz N."/>
            <person name="Riley R."/>
            <person name="Savchenko A."/>
            <person name="Shiryaev A."/>
            <person name="Soop K."/>
            <person name="Spirin V."/>
            <person name="Szebenyi C."/>
            <person name="Tomsovsky M."/>
            <person name="Tulloss R.E."/>
            <person name="Uehling J."/>
            <person name="Grigoriev I.V."/>
            <person name="Vagvolgyi C."/>
            <person name="Papp T."/>
            <person name="Martin F.M."/>
            <person name="Miettinen O."/>
            <person name="Hibbett D.S."/>
            <person name="Nagy L.G."/>
        </authorList>
    </citation>
    <scope>NUCLEOTIDE SEQUENCE [LARGE SCALE GENOMIC DNA]</scope>
    <source>
        <strain evidence="1 2">NL-1719</strain>
    </source>
</reference>
<keyword evidence="2" id="KW-1185">Reference proteome</keyword>
<dbReference type="Proteomes" id="UP000308600">
    <property type="component" value="Unassembled WGS sequence"/>
</dbReference>
<accession>A0ACD3AUI9</accession>
<evidence type="ECO:0000313" key="2">
    <source>
        <dbReference type="Proteomes" id="UP000308600"/>
    </source>
</evidence>
<proteinExistence type="predicted"/>
<sequence>MTNHPLRIYSEFILDTFIRSADGDVGVKCKCLESKGKRTKQRAYEPRKTKKNQRSKDDREPNHHHHWQHPKSTPIQYLAHPIGTSNSRKRAKQNG</sequence>
<protein>
    <submittedName>
        <fullName evidence="1">Uncharacterized protein</fullName>
    </submittedName>
</protein>
<name>A0ACD3AUI9_9AGAR</name>